<dbReference type="SMART" id="SM00342">
    <property type="entry name" value="HTH_ARAC"/>
    <property type="match status" value="1"/>
</dbReference>
<dbReference type="Gene3D" id="3.40.50.2300">
    <property type="match status" value="1"/>
</dbReference>
<dbReference type="SMART" id="SM00448">
    <property type="entry name" value="REC"/>
    <property type="match status" value="1"/>
</dbReference>
<dbReference type="PROSITE" id="PS01124">
    <property type="entry name" value="HTH_ARAC_FAMILY_2"/>
    <property type="match status" value="1"/>
</dbReference>
<feature type="domain" description="HTH araC/xylS-type" evidence="5">
    <location>
        <begin position="421"/>
        <end position="520"/>
    </location>
</feature>
<dbReference type="PANTHER" id="PTHR43280:SF28">
    <property type="entry name" value="HTH-TYPE TRANSCRIPTIONAL ACTIVATOR RHAS"/>
    <property type="match status" value="1"/>
</dbReference>
<dbReference type="InterPro" id="IPR001789">
    <property type="entry name" value="Sig_transdc_resp-reg_receiver"/>
</dbReference>
<evidence type="ECO:0000256" key="4">
    <source>
        <dbReference type="PROSITE-ProRule" id="PRU00169"/>
    </source>
</evidence>
<evidence type="ECO:0000256" key="1">
    <source>
        <dbReference type="ARBA" id="ARBA00023015"/>
    </source>
</evidence>
<dbReference type="InterPro" id="IPR018062">
    <property type="entry name" value="HTH_AraC-typ_CS"/>
</dbReference>
<dbReference type="SUPFAM" id="SSF46689">
    <property type="entry name" value="Homeodomain-like"/>
    <property type="match status" value="2"/>
</dbReference>
<evidence type="ECO:0000259" key="5">
    <source>
        <dbReference type="PROSITE" id="PS01124"/>
    </source>
</evidence>
<dbReference type="InterPro" id="IPR009057">
    <property type="entry name" value="Homeodomain-like_sf"/>
</dbReference>
<dbReference type="Pfam" id="PF00072">
    <property type="entry name" value="Response_reg"/>
    <property type="match status" value="1"/>
</dbReference>
<sequence length="530" mass="61780">MYKVFIVEDEHLICDHLRKLLLSFKSDLPIRFAGEASDGEMGLAMMLDVKPDILITDIRMPFMNGLLLAKEAKKYFPWLRIIFISGFNDFDYAKTAIQLGVDEYLLKPIKKEELYFSLKKGIEKLESLKNTMIHPADYSQNFMIDIKKNHFLNGLFKGELSMQEFLEESQNFKRNFVGKKYTVLLATNKYDVKFADYYRFSEYLNYLFGNDEHLIFSSISSNYIKFLVSHSNKKSLLEKCYQLANTLIHELEKESTYEIVIAFGSVVERISEIKTSFIITEQLIHTHSNLRIDKVISYEDDIKDNSISSVNLFKVDLANKIASLKPENRNALIVELTGQTGETDERNRLYRFFILTELINLLQKRTNEQCPFNLDKLSNMDYLSSLSVSIDDYQALLTQLFDYLMTNQINPSMIKYKPIIQKALDYIEAHFNDPDISLHSVADEVSLSPSHFSTIFSQSMNCTFIEYLINQRISYAKKLLKETDDKLASITIDIGYNDPNYFSYLFKKKEKISPNEYRKHYRFTQLNASS</sequence>
<evidence type="ECO:0000313" key="8">
    <source>
        <dbReference type="Proteomes" id="UP000269226"/>
    </source>
</evidence>
<evidence type="ECO:0000256" key="2">
    <source>
        <dbReference type="ARBA" id="ARBA00023125"/>
    </source>
</evidence>
<dbReference type="GO" id="GO:0043565">
    <property type="term" value="F:sequence-specific DNA binding"/>
    <property type="evidence" value="ECO:0007669"/>
    <property type="project" value="InterPro"/>
</dbReference>
<evidence type="ECO:0000256" key="3">
    <source>
        <dbReference type="ARBA" id="ARBA00023163"/>
    </source>
</evidence>
<dbReference type="EMBL" id="AP018492">
    <property type="protein sequence ID" value="BBC60356.1"/>
    <property type="molecule type" value="Genomic_DNA"/>
</dbReference>
<dbReference type="RefSeq" id="WP_014372940.1">
    <property type="nucleotide sequence ID" value="NZ_JAIWKT010000009.1"/>
</dbReference>
<keyword evidence="4" id="KW-0597">Phosphoprotein</keyword>
<gene>
    <name evidence="7" type="ORF">DAT561_0188</name>
</gene>
<dbReference type="PROSITE" id="PS50110">
    <property type="entry name" value="RESPONSE_REGULATORY"/>
    <property type="match status" value="1"/>
</dbReference>
<feature type="domain" description="Response regulatory" evidence="6">
    <location>
        <begin position="3"/>
        <end position="122"/>
    </location>
</feature>
<dbReference type="Proteomes" id="UP000269226">
    <property type="component" value="Chromosome"/>
</dbReference>
<reference evidence="7 8" key="1">
    <citation type="submission" date="2018-01" db="EMBL/GenBank/DDBJ databases">
        <title>Whole genome sequence of Melissococcus plutonius DAT561.</title>
        <authorList>
            <person name="Okumura K."/>
            <person name="Takamatsu D."/>
            <person name="Okura M."/>
        </authorList>
    </citation>
    <scope>NUCLEOTIDE SEQUENCE [LARGE SCALE GENOMIC DNA]</scope>
    <source>
        <strain evidence="7 8">DAT561</strain>
    </source>
</reference>
<dbReference type="Pfam" id="PF12833">
    <property type="entry name" value="HTH_18"/>
    <property type="match status" value="1"/>
</dbReference>
<keyword evidence="3" id="KW-0804">Transcription</keyword>
<dbReference type="GO" id="GO:0000160">
    <property type="term" value="P:phosphorelay signal transduction system"/>
    <property type="evidence" value="ECO:0007669"/>
    <property type="project" value="InterPro"/>
</dbReference>
<dbReference type="PANTHER" id="PTHR43280">
    <property type="entry name" value="ARAC-FAMILY TRANSCRIPTIONAL REGULATOR"/>
    <property type="match status" value="1"/>
</dbReference>
<dbReference type="CDD" id="cd17536">
    <property type="entry name" value="REC_YesN-like"/>
    <property type="match status" value="1"/>
</dbReference>
<dbReference type="GO" id="GO:0003700">
    <property type="term" value="F:DNA-binding transcription factor activity"/>
    <property type="evidence" value="ECO:0007669"/>
    <property type="project" value="InterPro"/>
</dbReference>
<keyword evidence="1" id="KW-0805">Transcription regulation</keyword>
<evidence type="ECO:0000259" key="6">
    <source>
        <dbReference type="PROSITE" id="PS50110"/>
    </source>
</evidence>
<dbReference type="InterPro" id="IPR011006">
    <property type="entry name" value="CheY-like_superfamily"/>
</dbReference>
<organism evidence="7 8">
    <name type="scientific">Melissococcus plutonius</name>
    <dbReference type="NCBI Taxonomy" id="33970"/>
    <lineage>
        <taxon>Bacteria</taxon>
        <taxon>Bacillati</taxon>
        <taxon>Bacillota</taxon>
        <taxon>Bacilli</taxon>
        <taxon>Lactobacillales</taxon>
        <taxon>Enterococcaceae</taxon>
        <taxon>Melissococcus</taxon>
    </lineage>
</organism>
<evidence type="ECO:0000313" key="7">
    <source>
        <dbReference type="EMBL" id="BBC60356.1"/>
    </source>
</evidence>
<dbReference type="SUPFAM" id="SSF52172">
    <property type="entry name" value="CheY-like"/>
    <property type="match status" value="1"/>
</dbReference>
<proteinExistence type="predicted"/>
<accession>A0A2Z5Y0P6</accession>
<dbReference type="PROSITE" id="PS00041">
    <property type="entry name" value="HTH_ARAC_FAMILY_1"/>
    <property type="match status" value="1"/>
</dbReference>
<protein>
    <submittedName>
        <fullName evidence="7">Uncharacterized protein</fullName>
    </submittedName>
</protein>
<keyword evidence="2" id="KW-0238">DNA-binding</keyword>
<feature type="modified residue" description="4-aspartylphosphate" evidence="4">
    <location>
        <position position="57"/>
    </location>
</feature>
<dbReference type="Gene3D" id="1.10.10.60">
    <property type="entry name" value="Homeodomain-like"/>
    <property type="match status" value="2"/>
</dbReference>
<dbReference type="AlphaFoldDB" id="A0A2Z5Y0P6"/>
<name>A0A2Z5Y0P6_9ENTE</name>
<dbReference type="InterPro" id="IPR018060">
    <property type="entry name" value="HTH_AraC"/>
</dbReference>